<dbReference type="EMBL" id="SUPL01000003">
    <property type="protein sequence ID" value="TJY36384.1"/>
    <property type="molecule type" value="Genomic_DNA"/>
</dbReference>
<sequence>MKATFLGHGLDTGDQNNVGKQLVASFESRDYYYFQGFIAFASISGTKMLEPFLKKAKSQFDKIRFYIGVDNRGTSKEALESLLEQGVETYIYRDKRKFVTYHPKLFLFEGEKFTRIIIGSSNLTSQGIKTNLEASIQLDFLTKTDKQGQKLINEIKSYYSDLMDLTTPKLQLLTSQLLEDLVKQNLLFIQFRENGKVEEPKNNDGENTEKEQDNIEIKDFDIKSGFEQKDTTTNRSNKKSFGDSDYEKFDALIERYIIYKKTKRPSGIVSKHTEDRELFHWYQKIHKLYNQGGDSLPFEIFERLLDAEFPFGGIGRERKRLIKWNKDFNKVVGYKNKVDPNSEYTYVPQFKNKSNPYYEVGRWCAWQKQRRKGNKNYGPELTEYEERKMQSINFIWEFDSTMYKRPKDDEWTDSLVELENYYSKKKNYKTVPSQKTYIGHWLNDQMTLKLRQDRENRSDLMSEIREEMLGNLLAKNGVEWEWEKQKHREGIENKIASWRFVEELKRNNQIKEFRDKKPKILKKHRDNIAQLRSQSKKWNNDKNRWKYKLLDEVGFPYNKI</sequence>
<proteinExistence type="predicted"/>
<evidence type="ECO:0000313" key="2">
    <source>
        <dbReference type="EMBL" id="TJY36384.1"/>
    </source>
</evidence>
<gene>
    <name evidence="2" type="ORF">E5167_06895</name>
</gene>
<accession>A0A4U0EYA4</accession>
<dbReference type="OrthoDB" id="7056491at2"/>
<comment type="caution">
    <text evidence="2">The sequence shown here is derived from an EMBL/GenBank/DDBJ whole genome shotgun (WGS) entry which is preliminary data.</text>
</comment>
<organism evidence="2 3">
    <name type="scientific">Pontimicrobium aquaticum</name>
    <dbReference type="NCBI Taxonomy" id="2565367"/>
    <lineage>
        <taxon>Bacteria</taxon>
        <taxon>Pseudomonadati</taxon>
        <taxon>Bacteroidota</taxon>
        <taxon>Flavobacteriia</taxon>
        <taxon>Flavobacteriales</taxon>
        <taxon>Flavobacteriaceae</taxon>
        <taxon>Pontimicrobium</taxon>
    </lineage>
</organism>
<evidence type="ECO:0000259" key="1">
    <source>
        <dbReference type="PROSITE" id="PS50035"/>
    </source>
</evidence>
<dbReference type="GO" id="GO:0006793">
    <property type="term" value="P:phosphorus metabolic process"/>
    <property type="evidence" value="ECO:0007669"/>
    <property type="project" value="UniProtKB-ARBA"/>
</dbReference>
<name>A0A4U0EYA4_9FLAO</name>
<dbReference type="PROSITE" id="PS50035">
    <property type="entry name" value="PLD"/>
    <property type="match status" value="1"/>
</dbReference>
<feature type="domain" description="PLD phosphodiesterase" evidence="1">
    <location>
        <begin position="97"/>
        <end position="127"/>
    </location>
</feature>
<dbReference type="AlphaFoldDB" id="A0A4U0EYA4"/>
<protein>
    <recommendedName>
        <fullName evidence="1">PLD phosphodiesterase domain-containing protein</fullName>
    </recommendedName>
</protein>
<dbReference type="Pfam" id="PF13091">
    <property type="entry name" value="PLDc_2"/>
    <property type="match status" value="1"/>
</dbReference>
<dbReference type="InterPro" id="IPR001736">
    <property type="entry name" value="PLipase_D/transphosphatidylase"/>
</dbReference>
<evidence type="ECO:0000313" key="3">
    <source>
        <dbReference type="Proteomes" id="UP000307657"/>
    </source>
</evidence>
<dbReference type="Proteomes" id="UP000307657">
    <property type="component" value="Unassembled WGS sequence"/>
</dbReference>
<reference evidence="2 3" key="1">
    <citation type="submission" date="2019-04" db="EMBL/GenBank/DDBJ databases">
        <title>Lacinutrix sp. nov., isolated from marine water.</title>
        <authorList>
            <person name="Kim W."/>
        </authorList>
    </citation>
    <scope>NUCLEOTIDE SEQUENCE [LARGE SCALE GENOMIC DNA]</scope>
    <source>
        <strain evidence="2 3">CAU 1491</strain>
    </source>
</reference>
<dbReference type="Gene3D" id="3.30.870.10">
    <property type="entry name" value="Endonuclease Chain A"/>
    <property type="match status" value="1"/>
</dbReference>
<dbReference type="CDD" id="cd09117">
    <property type="entry name" value="PLDc_Bfil_DEXD_like"/>
    <property type="match status" value="1"/>
</dbReference>
<keyword evidence="3" id="KW-1185">Reference proteome</keyword>
<dbReference type="RefSeq" id="WP_136842459.1">
    <property type="nucleotide sequence ID" value="NZ_SUPL01000003.1"/>
</dbReference>
<dbReference type="InterPro" id="IPR025202">
    <property type="entry name" value="PLD-like_dom"/>
</dbReference>
<dbReference type="GO" id="GO:0003824">
    <property type="term" value="F:catalytic activity"/>
    <property type="evidence" value="ECO:0007669"/>
    <property type="project" value="InterPro"/>
</dbReference>
<dbReference type="SUPFAM" id="SSF56024">
    <property type="entry name" value="Phospholipase D/nuclease"/>
    <property type="match status" value="1"/>
</dbReference>